<evidence type="ECO:0000259" key="4">
    <source>
        <dbReference type="Pfam" id="PF00685"/>
    </source>
</evidence>
<gene>
    <name evidence="6" type="primary">LOC108716319</name>
</gene>
<proteinExistence type="inferred from homology"/>
<dbReference type="PANTHER" id="PTHR11783">
    <property type="entry name" value="SULFOTRANSFERASE SULT"/>
    <property type="match status" value="1"/>
</dbReference>
<dbReference type="InterPro" id="IPR027417">
    <property type="entry name" value="P-loop_NTPase"/>
</dbReference>
<dbReference type="EC" id="2.8.2.-" evidence="3"/>
<accession>A0A8J1KQT4</accession>
<protein>
    <recommendedName>
        <fullName evidence="3">Sulfotransferase</fullName>
        <ecNumber evidence="3">2.8.2.-</ecNumber>
    </recommendedName>
</protein>
<dbReference type="OrthoDB" id="205623at2759"/>
<dbReference type="Proteomes" id="UP000186698">
    <property type="component" value="Chromosome 5L"/>
</dbReference>
<dbReference type="GO" id="GO:0005737">
    <property type="term" value="C:cytoplasm"/>
    <property type="evidence" value="ECO:0000318"/>
    <property type="project" value="GO_Central"/>
</dbReference>
<dbReference type="KEGG" id="xla:108716319"/>
<dbReference type="InterPro" id="IPR000863">
    <property type="entry name" value="Sulfotransferase_dom"/>
</dbReference>
<dbReference type="AlphaFoldDB" id="A0A8J1KQT4"/>
<dbReference type="RefSeq" id="XP_041419665.1">
    <property type="nucleotide sequence ID" value="XM_041563731.1"/>
</dbReference>
<keyword evidence="2 3" id="KW-0808">Transferase</keyword>
<sequence>MASLKTFRKEMEALMDACKDMPQDDMLLTYNGILFPKLICNPDTFKAMESFQLREDDLLLASYPKCGSNWTHQILKDLLYAVYKKDESTIGIPVLEFGLPDKFEKHNQEPSPRVFSTHLQYDNVPKSVFAKKFKVLVVFRNPKDTAVSFYHFYNNNPGLPNYSSWDTFFKDFISGNVVFGSYFDYAVKWNKHIDNENALIMTFEEMKEDLYKAVKKISSFFGYSLTEEQVQIISDKGTFKSMKAKSDETHGYFVKVVFRKGDVGDWKNHFSEAQSKEMDAKFEEYLAGTKLGNLIKYNIYCKA</sequence>
<organism evidence="5 6">
    <name type="scientific">Xenopus laevis</name>
    <name type="common">African clawed frog</name>
    <dbReference type="NCBI Taxonomy" id="8355"/>
    <lineage>
        <taxon>Eukaryota</taxon>
        <taxon>Metazoa</taxon>
        <taxon>Chordata</taxon>
        <taxon>Craniata</taxon>
        <taxon>Vertebrata</taxon>
        <taxon>Euteleostomi</taxon>
        <taxon>Amphibia</taxon>
        <taxon>Batrachia</taxon>
        <taxon>Anura</taxon>
        <taxon>Pipoidea</taxon>
        <taxon>Pipidae</taxon>
        <taxon>Xenopodinae</taxon>
        <taxon>Xenopus</taxon>
        <taxon>Xenopus</taxon>
    </lineage>
</organism>
<dbReference type="GeneID" id="108716319"/>
<dbReference type="Gene3D" id="3.40.50.300">
    <property type="entry name" value="P-loop containing nucleotide triphosphate hydrolases"/>
    <property type="match status" value="1"/>
</dbReference>
<dbReference type="SUPFAM" id="SSF52540">
    <property type="entry name" value="P-loop containing nucleoside triphosphate hydrolases"/>
    <property type="match status" value="1"/>
</dbReference>
<comment type="similarity">
    <text evidence="1 3">Belongs to the sulfotransferase 1 family.</text>
</comment>
<evidence type="ECO:0000313" key="6">
    <source>
        <dbReference type="RefSeq" id="XP_041419665.1"/>
    </source>
</evidence>
<dbReference type="GO" id="GO:0051923">
    <property type="term" value="P:sulfation"/>
    <property type="evidence" value="ECO:0000318"/>
    <property type="project" value="GO_Central"/>
</dbReference>
<name>A0A8J1KQT4_XENLA</name>
<keyword evidence="5" id="KW-1185">Reference proteome</keyword>
<evidence type="ECO:0000256" key="2">
    <source>
        <dbReference type="ARBA" id="ARBA00022679"/>
    </source>
</evidence>
<dbReference type="GO" id="GO:0008146">
    <property type="term" value="F:sulfotransferase activity"/>
    <property type="evidence" value="ECO:0000318"/>
    <property type="project" value="GO_Central"/>
</dbReference>
<evidence type="ECO:0000313" key="5">
    <source>
        <dbReference type="Proteomes" id="UP000186698"/>
    </source>
</evidence>
<reference evidence="6" key="1">
    <citation type="submission" date="2025-08" db="UniProtKB">
        <authorList>
            <consortium name="RefSeq"/>
        </authorList>
    </citation>
    <scope>IDENTIFICATION</scope>
    <source>
        <strain evidence="6">J_2021</strain>
        <tissue evidence="6">Erythrocytes</tissue>
    </source>
</reference>
<dbReference type="CTD" id="108716319"/>
<evidence type="ECO:0000256" key="1">
    <source>
        <dbReference type="ARBA" id="ARBA00005771"/>
    </source>
</evidence>
<feature type="domain" description="Sulfotransferase" evidence="4">
    <location>
        <begin position="56"/>
        <end position="289"/>
    </location>
</feature>
<evidence type="ECO:0000256" key="3">
    <source>
        <dbReference type="RuleBase" id="RU361155"/>
    </source>
</evidence>
<dbReference type="Pfam" id="PF00685">
    <property type="entry name" value="Sulfotransfer_1"/>
    <property type="match status" value="1"/>
</dbReference>